<evidence type="ECO:0000313" key="2">
    <source>
        <dbReference type="Proteomes" id="UP000001861"/>
    </source>
</evidence>
<comment type="caution">
    <text evidence="1">The sequence shown here is derived from an EMBL/GenBank/DDBJ whole genome shotgun (WGS) entry which is preliminary data.</text>
</comment>
<protein>
    <submittedName>
        <fullName evidence="1">Uncharacterized protein</fullName>
    </submittedName>
</protein>
<sequence>MSIIPAIKPDIPGSSSDLAQEPLQPAGQSRWIYCTKVFISILLSFILYSAASNLERWEAFRSWLVQDIYGSVVPEKKISPVYDPIPPGIELGECIKWDDYSDVHEVSSISVSLSLDDSARDLLFVSRGQLASGTFRLTQSNTGNRINVNATVSTSLEYKDIKICKVVREDGAVGVGIFAPSNSAPRYSPCNVPPNISFNVDLPMSMSSLNSLETDLPRFRQSLTDLTQEMFFHKLKLQSASYQPISVESTSGENIKIKTQGGVSGRFTANSSFSVEGEAEDIDVELNLVNDDIDRPTLARVKGVQRSCWGCQPVLREISELPEQKTMKISTNLTIPDNRGGAFDIAATSPHSFSIKVGDAPLDSVINIAAGIVGDNVTSGWGDLEFSDAVEDPSGRNTGRMRQLRLYEAHRRGVRGSTWWSEETKSRGNVSLIVDRGIGNLGHDCGSNSRITREKIQRRARAEAPAQWGQGFRCSSFASHLHLLRPDQAQVLLFSWKAGALQWNRVKMTAPNTNAGPGSRISIKVGVIEIAGNSNKLRRRAHLEIIFKTS</sequence>
<dbReference type="STRING" id="240176.A8N4R6"/>
<dbReference type="RefSeq" id="XP_001829861.2">
    <property type="nucleotide sequence ID" value="XM_001829809.2"/>
</dbReference>
<organism evidence="1 2">
    <name type="scientific">Coprinopsis cinerea (strain Okayama-7 / 130 / ATCC MYA-4618 / FGSC 9003)</name>
    <name type="common">Inky cap fungus</name>
    <name type="synonym">Hormographiella aspergillata</name>
    <dbReference type="NCBI Taxonomy" id="240176"/>
    <lineage>
        <taxon>Eukaryota</taxon>
        <taxon>Fungi</taxon>
        <taxon>Dikarya</taxon>
        <taxon>Basidiomycota</taxon>
        <taxon>Agaricomycotina</taxon>
        <taxon>Agaricomycetes</taxon>
        <taxon>Agaricomycetidae</taxon>
        <taxon>Agaricales</taxon>
        <taxon>Agaricineae</taxon>
        <taxon>Psathyrellaceae</taxon>
        <taxon>Coprinopsis</taxon>
    </lineage>
</organism>
<dbReference type="KEGG" id="cci:CC1G_11131"/>
<dbReference type="AlphaFoldDB" id="A8N4R6"/>
<dbReference type="InParanoid" id="A8N4R6"/>
<dbReference type="OrthoDB" id="5570013at2759"/>
<name>A8N4R6_COPC7</name>
<evidence type="ECO:0000313" key="1">
    <source>
        <dbReference type="EMBL" id="EAU91945.2"/>
    </source>
</evidence>
<dbReference type="EMBL" id="AACS02000003">
    <property type="protein sequence ID" value="EAU91945.2"/>
    <property type="molecule type" value="Genomic_DNA"/>
</dbReference>
<dbReference type="Proteomes" id="UP000001861">
    <property type="component" value="Unassembled WGS sequence"/>
</dbReference>
<dbReference type="VEuPathDB" id="FungiDB:CC1G_11131"/>
<dbReference type="GeneID" id="6006298"/>
<proteinExistence type="predicted"/>
<dbReference type="HOGENOM" id="CLU_495217_0_0_1"/>
<keyword evidence="2" id="KW-1185">Reference proteome</keyword>
<reference evidence="1 2" key="1">
    <citation type="journal article" date="2010" name="Proc. Natl. Acad. Sci. U.S.A.">
        <title>Insights into evolution of multicellular fungi from the assembled chromosomes of the mushroom Coprinopsis cinerea (Coprinus cinereus).</title>
        <authorList>
            <person name="Stajich J.E."/>
            <person name="Wilke S.K."/>
            <person name="Ahren D."/>
            <person name="Au C.H."/>
            <person name="Birren B.W."/>
            <person name="Borodovsky M."/>
            <person name="Burns C."/>
            <person name="Canback B."/>
            <person name="Casselton L.A."/>
            <person name="Cheng C.K."/>
            <person name="Deng J."/>
            <person name="Dietrich F.S."/>
            <person name="Fargo D.C."/>
            <person name="Farman M.L."/>
            <person name="Gathman A.C."/>
            <person name="Goldberg J."/>
            <person name="Guigo R."/>
            <person name="Hoegger P.J."/>
            <person name="Hooker J.B."/>
            <person name="Huggins A."/>
            <person name="James T.Y."/>
            <person name="Kamada T."/>
            <person name="Kilaru S."/>
            <person name="Kodira C."/>
            <person name="Kues U."/>
            <person name="Kupfer D."/>
            <person name="Kwan H.S."/>
            <person name="Lomsadze A."/>
            <person name="Li W."/>
            <person name="Lilly W.W."/>
            <person name="Ma L.J."/>
            <person name="Mackey A.J."/>
            <person name="Manning G."/>
            <person name="Martin F."/>
            <person name="Muraguchi H."/>
            <person name="Natvig D.O."/>
            <person name="Palmerini H."/>
            <person name="Ramesh M.A."/>
            <person name="Rehmeyer C.J."/>
            <person name="Roe B.A."/>
            <person name="Shenoy N."/>
            <person name="Stanke M."/>
            <person name="Ter-Hovhannisyan V."/>
            <person name="Tunlid A."/>
            <person name="Velagapudi R."/>
            <person name="Vision T.J."/>
            <person name="Zeng Q."/>
            <person name="Zolan M.E."/>
            <person name="Pukkila P.J."/>
        </authorList>
    </citation>
    <scope>NUCLEOTIDE SEQUENCE [LARGE SCALE GENOMIC DNA]</scope>
    <source>
        <strain evidence="2">Okayama-7 / 130 / ATCC MYA-4618 / FGSC 9003</strain>
    </source>
</reference>
<accession>A8N4R6</accession>
<gene>
    <name evidence="1" type="ORF">CC1G_11131</name>
</gene>
<dbReference type="OMA" id="SCEQPLK"/>